<organism evidence="3 4">
    <name type="scientific">Meloidogyne incognita</name>
    <name type="common">Southern root-knot nematode worm</name>
    <name type="synonym">Oxyuris incognita</name>
    <dbReference type="NCBI Taxonomy" id="6306"/>
    <lineage>
        <taxon>Eukaryota</taxon>
        <taxon>Metazoa</taxon>
        <taxon>Ecdysozoa</taxon>
        <taxon>Nematoda</taxon>
        <taxon>Chromadorea</taxon>
        <taxon>Rhabditida</taxon>
        <taxon>Tylenchina</taxon>
        <taxon>Tylenchomorpha</taxon>
        <taxon>Tylenchoidea</taxon>
        <taxon>Meloidogynidae</taxon>
        <taxon>Meloidogyninae</taxon>
        <taxon>Meloidogyne</taxon>
        <taxon>Meloidogyne incognita group</taxon>
    </lineage>
</organism>
<dbReference type="InterPro" id="IPR037238">
    <property type="entry name" value="YbiA-like_sf"/>
</dbReference>
<dbReference type="SUPFAM" id="SSF143990">
    <property type="entry name" value="YbiA-like"/>
    <property type="match status" value="1"/>
</dbReference>
<keyword evidence="3" id="KW-1185">Reference proteome</keyword>
<dbReference type="NCBIfam" id="TIGR02464">
    <property type="entry name" value="ribofla_fusion"/>
    <property type="match status" value="1"/>
</dbReference>
<feature type="compositionally biased region" description="Polar residues" evidence="1">
    <location>
        <begin position="172"/>
        <end position="185"/>
    </location>
</feature>
<feature type="region of interest" description="Disordered" evidence="1">
    <location>
        <begin position="249"/>
        <end position="298"/>
    </location>
</feature>
<feature type="compositionally biased region" description="Polar residues" evidence="1">
    <location>
        <begin position="287"/>
        <end position="298"/>
    </location>
</feature>
<sequence length="357" mass="40791">MSIIPFYSTTKKYSELSNFHLAQIKIDGKSFPSTENYYQFVKATTLGAQLSDINKICSTTPSSSKSMAQNIEQKATLAQINLWQSKKITTMQTALLAKFTQHPPLLKLLLDTSDKILVEASKSDAFWGASASEETIIKTGNWRGLNILGKMLMEIRKEFTPSLSKQQKRAGPSTTFATEATSPSEPQLHFHQLKMNNRHHLHQKKPHMAGTTTKPPQSTTQPSKFSKFSKPIPPLLKNAKTFSFNQPPIPPLFGNPTHTIPNFSPSPSSSFRPQFDFSQSQTHHPHYQQSTSHFPSNSYYHPQPYNQFNFPHRPQFPHAPQNTQSYNNTQIKFFDNHYWQWCKVKQEWYKVPPPPNN</sequence>
<dbReference type="InterPro" id="IPR012816">
    <property type="entry name" value="NADAR"/>
</dbReference>
<dbReference type="Gene3D" id="1.10.357.40">
    <property type="entry name" value="YbiA-like"/>
    <property type="match status" value="1"/>
</dbReference>
<evidence type="ECO:0000313" key="3">
    <source>
        <dbReference type="Proteomes" id="UP000887563"/>
    </source>
</evidence>
<feature type="region of interest" description="Disordered" evidence="1">
    <location>
        <begin position="162"/>
        <end position="185"/>
    </location>
</feature>
<reference evidence="4" key="1">
    <citation type="submission" date="2022-11" db="UniProtKB">
        <authorList>
            <consortium name="WormBaseParasite"/>
        </authorList>
    </citation>
    <scope>IDENTIFICATION</scope>
</reference>
<accession>A0A914L1Y9</accession>
<feature type="domain" description="NADAR" evidence="2">
    <location>
        <begin position="6"/>
        <end position="159"/>
    </location>
</feature>
<dbReference type="CDD" id="cd15457">
    <property type="entry name" value="NADAR"/>
    <property type="match status" value="1"/>
</dbReference>
<evidence type="ECO:0000313" key="4">
    <source>
        <dbReference type="WBParaSite" id="Minc3s00216g07766"/>
    </source>
</evidence>
<dbReference type="Pfam" id="PF08719">
    <property type="entry name" value="NADAR"/>
    <property type="match status" value="1"/>
</dbReference>
<evidence type="ECO:0000256" key="1">
    <source>
        <dbReference type="SAM" id="MobiDB-lite"/>
    </source>
</evidence>
<feature type="compositionally biased region" description="Low complexity" evidence="1">
    <location>
        <begin position="263"/>
        <end position="281"/>
    </location>
</feature>
<protein>
    <submittedName>
        <fullName evidence="4">NADAR domain-containing protein</fullName>
    </submittedName>
</protein>
<feature type="compositionally biased region" description="Low complexity" evidence="1">
    <location>
        <begin position="211"/>
        <end position="224"/>
    </location>
</feature>
<dbReference type="WBParaSite" id="Minc3s00216g07766">
    <property type="protein sequence ID" value="Minc3s00216g07766"/>
    <property type="gene ID" value="Minc3s00216g07766"/>
</dbReference>
<proteinExistence type="predicted"/>
<evidence type="ECO:0000259" key="2">
    <source>
        <dbReference type="Pfam" id="PF08719"/>
    </source>
</evidence>
<dbReference type="AlphaFoldDB" id="A0A914L1Y9"/>
<name>A0A914L1Y9_MELIC</name>
<feature type="region of interest" description="Disordered" evidence="1">
    <location>
        <begin position="203"/>
        <end position="228"/>
    </location>
</feature>
<dbReference type="Proteomes" id="UP000887563">
    <property type="component" value="Unplaced"/>
</dbReference>